<protein>
    <submittedName>
        <fullName evidence="1">Uncharacterized protein</fullName>
    </submittedName>
</protein>
<reference evidence="1 2" key="1">
    <citation type="journal article" date="2020" name="Nat. Food">
        <title>A phased Vanilla planifolia genome enables genetic improvement of flavour and production.</title>
        <authorList>
            <person name="Hasing T."/>
            <person name="Tang H."/>
            <person name="Brym M."/>
            <person name="Khazi F."/>
            <person name="Huang T."/>
            <person name="Chambers A.H."/>
        </authorList>
    </citation>
    <scope>NUCLEOTIDE SEQUENCE [LARGE SCALE GENOMIC DNA]</scope>
    <source>
        <tissue evidence="1">Leaf</tissue>
    </source>
</reference>
<comment type="caution">
    <text evidence="1">The sequence shown here is derived from an EMBL/GenBank/DDBJ whole genome shotgun (WGS) entry which is preliminary data.</text>
</comment>
<name>A0A835RCP2_VANPL</name>
<accession>A0A835RCP2</accession>
<dbReference type="AlphaFoldDB" id="A0A835RCP2"/>
<sequence>MDTGQSEPYRSPRLTEPTLSNLSFLKKGMQKSAASSRFCDRFIEAEECVNSCGKTASPKPGTKLSSVTVGRKSNNCVTEKCECDQNDSSSGKCTSTKIKRKGGLLLKLSK</sequence>
<evidence type="ECO:0000313" key="1">
    <source>
        <dbReference type="EMBL" id="KAG0483522.1"/>
    </source>
</evidence>
<proteinExistence type="predicted"/>
<organism evidence="1 2">
    <name type="scientific">Vanilla planifolia</name>
    <name type="common">Vanilla</name>
    <dbReference type="NCBI Taxonomy" id="51239"/>
    <lineage>
        <taxon>Eukaryota</taxon>
        <taxon>Viridiplantae</taxon>
        <taxon>Streptophyta</taxon>
        <taxon>Embryophyta</taxon>
        <taxon>Tracheophyta</taxon>
        <taxon>Spermatophyta</taxon>
        <taxon>Magnoliopsida</taxon>
        <taxon>Liliopsida</taxon>
        <taxon>Asparagales</taxon>
        <taxon>Orchidaceae</taxon>
        <taxon>Vanilloideae</taxon>
        <taxon>Vanilleae</taxon>
        <taxon>Vanilla</taxon>
    </lineage>
</organism>
<evidence type="ECO:0000313" key="2">
    <source>
        <dbReference type="Proteomes" id="UP000639772"/>
    </source>
</evidence>
<dbReference type="Proteomes" id="UP000639772">
    <property type="component" value="Unassembled WGS sequence"/>
</dbReference>
<dbReference type="EMBL" id="JADCNM010000005">
    <property type="protein sequence ID" value="KAG0483522.1"/>
    <property type="molecule type" value="Genomic_DNA"/>
</dbReference>
<gene>
    <name evidence="1" type="ORF">HPP92_011606</name>
</gene>